<dbReference type="RefSeq" id="WP_093213817.1">
    <property type="nucleotide sequence ID" value="NZ_FNFL01000003.1"/>
</dbReference>
<evidence type="ECO:0000256" key="1">
    <source>
        <dbReference type="SAM" id="Phobius"/>
    </source>
</evidence>
<keyword evidence="1" id="KW-1133">Transmembrane helix</keyword>
<keyword evidence="3" id="KW-1185">Reference proteome</keyword>
<feature type="transmembrane region" description="Helical" evidence="1">
    <location>
        <begin position="66"/>
        <end position="83"/>
    </location>
</feature>
<evidence type="ECO:0000313" key="3">
    <source>
        <dbReference type="Proteomes" id="UP000198694"/>
    </source>
</evidence>
<accession>A0A1G8ZMS6</accession>
<name>A0A1G8ZMS6_9BACI</name>
<protein>
    <submittedName>
        <fullName evidence="2">Uncharacterized protein</fullName>
    </submittedName>
</protein>
<sequence length="84" mass="9787">MKHPYKKFFQLQLLMMIFTLLLGIVAMVKGSLLLIVTALFCLAFSFIFEGLAEYKKQHTFQFAQQMTRAVVIILFVSYLYITLI</sequence>
<proteinExistence type="predicted"/>
<dbReference type="AlphaFoldDB" id="A0A1G8ZMS6"/>
<feature type="transmembrane region" description="Helical" evidence="1">
    <location>
        <begin position="7"/>
        <end position="26"/>
    </location>
</feature>
<dbReference type="Proteomes" id="UP000198694">
    <property type="component" value="Unassembled WGS sequence"/>
</dbReference>
<dbReference type="EMBL" id="FNFL01000003">
    <property type="protein sequence ID" value="SDK16313.1"/>
    <property type="molecule type" value="Genomic_DNA"/>
</dbReference>
<keyword evidence="1" id="KW-0472">Membrane</keyword>
<keyword evidence="1" id="KW-0812">Transmembrane</keyword>
<evidence type="ECO:0000313" key="2">
    <source>
        <dbReference type="EMBL" id="SDK16313.1"/>
    </source>
</evidence>
<dbReference type="OrthoDB" id="2973734at2"/>
<reference evidence="2 3" key="1">
    <citation type="submission" date="2016-10" db="EMBL/GenBank/DDBJ databases">
        <authorList>
            <person name="de Groot N.N."/>
        </authorList>
    </citation>
    <scope>NUCLEOTIDE SEQUENCE [LARGE SCALE GENOMIC DNA]</scope>
    <source>
        <strain evidence="2 3">CGMCC 1.6502</strain>
    </source>
</reference>
<gene>
    <name evidence="2" type="ORF">SAMN05216243_2111</name>
</gene>
<organism evidence="2 3">
    <name type="scientific">Sediminibacillus albus</name>
    <dbReference type="NCBI Taxonomy" id="407036"/>
    <lineage>
        <taxon>Bacteria</taxon>
        <taxon>Bacillati</taxon>
        <taxon>Bacillota</taxon>
        <taxon>Bacilli</taxon>
        <taxon>Bacillales</taxon>
        <taxon>Bacillaceae</taxon>
        <taxon>Sediminibacillus</taxon>
    </lineage>
</organism>